<evidence type="ECO:0000256" key="2">
    <source>
        <dbReference type="ARBA" id="ARBA00018672"/>
    </source>
</evidence>
<accession>A0A136Q7G8</accession>
<evidence type="ECO:0000256" key="8">
    <source>
        <dbReference type="ARBA" id="ARBA00023163"/>
    </source>
</evidence>
<dbReference type="PROSITE" id="PS50110">
    <property type="entry name" value="RESPONSE_REGULATORY"/>
    <property type="match status" value="1"/>
</dbReference>
<dbReference type="GO" id="GO:0005737">
    <property type="term" value="C:cytoplasm"/>
    <property type="evidence" value="ECO:0007669"/>
    <property type="project" value="UniProtKB-SubCell"/>
</dbReference>
<proteinExistence type="predicted"/>
<protein>
    <recommendedName>
        <fullName evidence="2">Stage 0 sporulation protein A homolog</fullName>
    </recommendedName>
</protein>
<dbReference type="InterPro" id="IPR020449">
    <property type="entry name" value="Tscrpt_reg_AraC-type_HTH"/>
</dbReference>
<evidence type="ECO:0000313" key="14">
    <source>
        <dbReference type="Proteomes" id="UP000070366"/>
    </source>
</evidence>
<evidence type="ECO:0000313" key="13">
    <source>
        <dbReference type="EMBL" id="KXK66621.1"/>
    </source>
</evidence>
<name>A0A136Q7G8_9FIRM</name>
<dbReference type="InterPro" id="IPR018062">
    <property type="entry name" value="HTH_AraC-typ_CS"/>
</dbReference>
<organism evidence="13 14">
    <name type="scientific">Christensenella minuta</name>
    <dbReference type="NCBI Taxonomy" id="626937"/>
    <lineage>
        <taxon>Bacteria</taxon>
        <taxon>Bacillati</taxon>
        <taxon>Bacillota</taxon>
        <taxon>Clostridia</taxon>
        <taxon>Christensenellales</taxon>
        <taxon>Christensenellaceae</taxon>
        <taxon>Christensenella</taxon>
    </lineage>
</organism>
<dbReference type="InterPro" id="IPR011006">
    <property type="entry name" value="CheY-like_superfamily"/>
</dbReference>
<evidence type="ECO:0000256" key="10">
    <source>
        <dbReference type="PROSITE-ProRule" id="PRU00169"/>
    </source>
</evidence>
<dbReference type="PROSITE" id="PS01124">
    <property type="entry name" value="HTH_ARAC_FAMILY_2"/>
    <property type="match status" value="1"/>
</dbReference>
<comment type="subcellular location">
    <subcellularLocation>
        <location evidence="1">Cytoplasm</location>
    </subcellularLocation>
</comment>
<keyword evidence="7" id="KW-0238">DNA-binding</keyword>
<dbReference type="GO" id="GO:0043565">
    <property type="term" value="F:sequence-specific DNA binding"/>
    <property type="evidence" value="ECO:0007669"/>
    <property type="project" value="InterPro"/>
</dbReference>
<feature type="domain" description="HTH araC/xylS-type" evidence="11">
    <location>
        <begin position="423"/>
        <end position="522"/>
    </location>
</feature>
<dbReference type="AlphaFoldDB" id="A0A136Q7G8"/>
<dbReference type="KEGG" id="cmiu:B1H56_07335"/>
<dbReference type="GO" id="GO:0003700">
    <property type="term" value="F:DNA-binding transcription factor activity"/>
    <property type="evidence" value="ECO:0007669"/>
    <property type="project" value="InterPro"/>
</dbReference>
<keyword evidence="5" id="KW-0902">Two-component regulatory system</keyword>
<evidence type="ECO:0000256" key="9">
    <source>
        <dbReference type="ARBA" id="ARBA00024867"/>
    </source>
</evidence>
<evidence type="ECO:0000256" key="1">
    <source>
        <dbReference type="ARBA" id="ARBA00004496"/>
    </source>
</evidence>
<evidence type="ECO:0000256" key="3">
    <source>
        <dbReference type="ARBA" id="ARBA00022490"/>
    </source>
</evidence>
<dbReference type="SMART" id="SM00448">
    <property type="entry name" value="REC"/>
    <property type="match status" value="1"/>
</dbReference>
<dbReference type="PROSITE" id="PS00041">
    <property type="entry name" value="HTH_ARAC_FAMILY_1"/>
    <property type="match status" value="1"/>
</dbReference>
<sequence length="523" mass="59850">MYRILIVDDEALVRRGIKKSINWNELDIEMVAEAENGVEALEQVLENVPDIILLDICMPKMDGLEFASIIKQKYPQIRIVIITGFDDFEYARSALRAGVDDYILKPITREMVEVVVKKQIEKLTEAREKSVPAKPDEGKAAASVLNAVLRRDTRAQQELSAFLDYAQIEDKNIYFIIMKDYLSRCEIWADAADDHLAGFAVLNIAGELLRDTHTGFAFETYRNELGMVVSCPSRHRLEELLTDIYHNILDFIEIPVDFAVSEEGTLAELPKLAGQAREALECTFVLSKQNIIHYGDLKAHSNTDFRYPEQTERELLTVMYSNEAEKSSALIEEFFAQLRQVTPDVTRCKSMLLRLLLSISNTMESMSSRLHTEGERPGTPFDPVKVLEQFETLEQAEEWVKKLYGETLAYVSSMKSRSGQLFLKITQYIEKNYGDSDLNLKKCSEDLFLSSGYISMILKKESGKTFVDYLNEFRIERAAELLEEPESKVYEVAMKVGFTHQTYFSSVFKKLIGLSPKQFKEQK</sequence>
<evidence type="ECO:0000259" key="11">
    <source>
        <dbReference type="PROSITE" id="PS01124"/>
    </source>
</evidence>
<dbReference type="InterPro" id="IPR051552">
    <property type="entry name" value="HptR"/>
</dbReference>
<dbReference type="InterPro" id="IPR018060">
    <property type="entry name" value="HTH_AraC"/>
</dbReference>
<dbReference type="Gene3D" id="1.10.10.60">
    <property type="entry name" value="Homeodomain-like"/>
    <property type="match status" value="2"/>
</dbReference>
<dbReference type="PANTHER" id="PTHR42713:SF3">
    <property type="entry name" value="TRANSCRIPTIONAL REGULATORY PROTEIN HPTR"/>
    <property type="match status" value="1"/>
</dbReference>
<evidence type="ECO:0000256" key="6">
    <source>
        <dbReference type="ARBA" id="ARBA00023015"/>
    </source>
</evidence>
<dbReference type="PRINTS" id="PR00032">
    <property type="entry name" value="HTHARAC"/>
</dbReference>
<keyword evidence="6" id="KW-0805">Transcription regulation</keyword>
<keyword evidence="3" id="KW-0963">Cytoplasm</keyword>
<dbReference type="PANTHER" id="PTHR42713">
    <property type="entry name" value="HISTIDINE KINASE-RELATED"/>
    <property type="match status" value="1"/>
</dbReference>
<dbReference type="Gene3D" id="3.40.50.2300">
    <property type="match status" value="1"/>
</dbReference>
<dbReference type="OrthoDB" id="9794370at2"/>
<comment type="caution">
    <text evidence="13">The sequence shown here is derived from an EMBL/GenBank/DDBJ whole genome shotgun (WGS) entry which is preliminary data.</text>
</comment>
<dbReference type="InterPro" id="IPR009057">
    <property type="entry name" value="Homeodomain-like_sf"/>
</dbReference>
<dbReference type="SUPFAM" id="SSF46689">
    <property type="entry name" value="Homeodomain-like"/>
    <property type="match status" value="1"/>
</dbReference>
<dbReference type="Proteomes" id="UP000070366">
    <property type="component" value="Unassembled WGS sequence"/>
</dbReference>
<feature type="modified residue" description="4-aspartylphosphate" evidence="10">
    <location>
        <position position="55"/>
    </location>
</feature>
<evidence type="ECO:0000256" key="5">
    <source>
        <dbReference type="ARBA" id="ARBA00023012"/>
    </source>
</evidence>
<evidence type="ECO:0000256" key="7">
    <source>
        <dbReference type="ARBA" id="ARBA00023125"/>
    </source>
</evidence>
<gene>
    <name evidence="13" type="ORF">HMPREF3293_00452</name>
</gene>
<comment type="function">
    <text evidence="9">May play the central regulatory role in sporulation. It may be an element of the effector pathway responsible for the activation of sporulation genes in response to nutritional stress. Spo0A may act in concert with spo0H (a sigma factor) to control the expression of some genes that are critical to the sporulation process.</text>
</comment>
<dbReference type="SUPFAM" id="SSF52172">
    <property type="entry name" value="CheY-like"/>
    <property type="match status" value="1"/>
</dbReference>
<keyword evidence="4 10" id="KW-0597">Phosphoprotein</keyword>
<reference evidence="13 14" key="1">
    <citation type="submission" date="2016-02" db="EMBL/GenBank/DDBJ databases">
        <authorList>
            <person name="Wen L."/>
            <person name="He K."/>
            <person name="Yang H."/>
        </authorList>
    </citation>
    <scope>NUCLEOTIDE SEQUENCE [LARGE SCALE GENOMIC DNA]</scope>
    <source>
        <strain evidence="13 14">DSM 22607</strain>
    </source>
</reference>
<keyword evidence="14" id="KW-1185">Reference proteome</keyword>
<dbReference type="Pfam" id="PF00072">
    <property type="entry name" value="Response_reg"/>
    <property type="match status" value="1"/>
</dbReference>
<dbReference type="EMBL" id="LSZW01000035">
    <property type="protein sequence ID" value="KXK66621.1"/>
    <property type="molecule type" value="Genomic_DNA"/>
</dbReference>
<dbReference type="STRING" id="626937.HMPREF3293_00452"/>
<dbReference type="RefSeq" id="WP_066522900.1">
    <property type="nucleotide sequence ID" value="NZ_CABMOF010000011.1"/>
</dbReference>
<dbReference type="Pfam" id="PF12833">
    <property type="entry name" value="HTH_18"/>
    <property type="match status" value="1"/>
</dbReference>
<evidence type="ECO:0000256" key="4">
    <source>
        <dbReference type="ARBA" id="ARBA00022553"/>
    </source>
</evidence>
<evidence type="ECO:0000259" key="12">
    <source>
        <dbReference type="PROSITE" id="PS50110"/>
    </source>
</evidence>
<keyword evidence="8" id="KW-0804">Transcription</keyword>
<dbReference type="GO" id="GO:0000160">
    <property type="term" value="P:phosphorelay signal transduction system"/>
    <property type="evidence" value="ECO:0007669"/>
    <property type="project" value="UniProtKB-KW"/>
</dbReference>
<dbReference type="InterPro" id="IPR001789">
    <property type="entry name" value="Sig_transdc_resp-reg_receiver"/>
</dbReference>
<dbReference type="SMART" id="SM00342">
    <property type="entry name" value="HTH_ARAC"/>
    <property type="match status" value="1"/>
</dbReference>
<dbReference type="CDD" id="cd17536">
    <property type="entry name" value="REC_YesN-like"/>
    <property type="match status" value="1"/>
</dbReference>
<feature type="domain" description="Response regulatory" evidence="12">
    <location>
        <begin position="3"/>
        <end position="120"/>
    </location>
</feature>